<organism evidence="1 2">
    <name type="scientific">Streptomyces qinzhouensis</name>
    <dbReference type="NCBI Taxonomy" id="2599401"/>
    <lineage>
        <taxon>Bacteria</taxon>
        <taxon>Bacillati</taxon>
        <taxon>Actinomycetota</taxon>
        <taxon>Actinomycetes</taxon>
        <taxon>Kitasatosporales</taxon>
        <taxon>Streptomycetaceae</taxon>
        <taxon>Streptomyces</taxon>
    </lineage>
</organism>
<dbReference type="Pfam" id="PF19463">
    <property type="entry name" value="DUF6000"/>
    <property type="match status" value="1"/>
</dbReference>
<accession>A0A5B8JE25</accession>
<proteinExistence type="predicted"/>
<dbReference type="EMBL" id="CP042266">
    <property type="protein sequence ID" value="QDY80005.1"/>
    <property type="molecule type" value="Genomic_DNA"/>
</dbReference>
<keyword evidence="2" id="KW-1185">Reference proteome</keyword>
<reference evidence="1 2" key="1">
    <citation type="submission" date="2019-07" db="EMBL/GenBank/DDBJ databases">
        <authorList>
            <person name="Zhu P."/>
        </authorList>
    </citation>
    <scope>NUCLEOTIDE SEQUENCE [LARGE SCALE GENOMIC DNA]</scope>
    <source>
        <strain evidence="1 2">SSL-25</strain>
    </source>
</reference>
<evidence type="ECO:0000313" key="1">
    <source>
        <dbReference type="EMBL" id="QDY80005.1"/>
    </source>
</evidence>
<name>A0A5B8JE25_9ACTN</name>
<dbReference type="KEGG" id="sqz:FQU76_29615"/>
<dbReference type="Proteomes" id="UP000320580">
    <property type="component" value="Chromosome"/>
</dbReference>
<evidence type="ECO:0000313" key="2">
    <source>
        <dbReference type="Proteomes" id="UP000320580"/>
    </source>
</evidence>
<dbReference type="AlphaFoldDB" id="A0A5B8JE25"/>
<dbReference type="OrthoDB" id="8702693at2"/>
<gene>
    <name evidence="1" type="ORF">FQU76_29615</name>
</gene>
<sequence length="208" mass="23015">MRHANTDPELMDLVRRFVTPGRRYLRLGGSSQRLSGPERVAFMAELVQAASEITPTELDILFEGGWRERKTASWLVVVAGRTEFRSRIGELLLASGGPYAGAAYCVTLATFGDSADAELLCRYLDHYLPRTDLHYDQGFALGALLHLDAVLGTERASRYLAPGGLWHQWTEGPPRRDWDPQGSQQVVEQLCSFASECAALFAGLETGR</sequence>
<dbReference type="RefSeq" id="WP_146483396.1">
    <property type="nucleotide sequence ID" value="NZ_CP042266.1"/>
</dbReference>
<dbReference type="InterPro" id="IPR046042">
    <property type="entry name" value="DUF6000"/>
</dbReference>
<protein>
    <submittedName>
        <fullName evidence="1">Uncharacterized protein</fullName>
    </submittedName>
</protein>